<sequence>MQQGKNLTCAITDLIDIRERNKDLEMDQFPVEILYEVFRQLGPSDLLRCSLVCNTWHNEATQPRLWKSLDLSLLTPREVAALASIADDPRHLWLSHRLEEYTTDLLLKCPSYIGPRHLKLLEPLIRRTHKLDTLHLDRIQLEGPTCDELFTSLCASKCELTTLSLRQTLISSQSLRALLITYGPKLRHLDLSYTGIDDSSLYDIAQYCPNLESLCMDAVFRLSADAIEMFFRYRAPLTLKNLSLKYTYVLRPNWLLAYAARQGQNTCCRLQKVYIEGCDVFTIKDVKTLSALTGDKCFISHSAILEEDSLQGYRSLIDRLATGIINDPEDSRIRA</sequence>
<dbReference type="Gene3D" id="1.20.1280.50">
    <property type="match status" value="1"/>
</dbReference>
<dbReference type="InterPro" id="IPR001810">
    <property type="entry name" value="F-box_dom"/>
</dbReference>
<dbReference type="Pfam" id="PF12937">
    <property type="entry name" value="F-box-like"/>
    <property type="match status" value="1"/>
</dbReference>
<feature type="domain" description="F-box" evidence="1">
    <location>
        <begin position="23"/>
        <end position="69"/>
    </location>
</feature>
<dbReference type="SUPFAM" id="SSF52047">
    <property type="entry name" value="RNI-like"/>
    <property type="match status" value="1"/>
</dbReference>
<dbReference type="PANTHER" id="PTHR38926:SF5">
    <property type="entry name" value="F-BOX AND LEUCINE-RICH REPEAT PROTEIN 6"/>
    <property type="match status" value="1"/>
</dbReference>
<organism evidence="2">
    <name type="scientific">Blastobotrys adeninivorans</name>
    <name type="common">Yeast</name>
    <name type="synonym">Arxula adeninivorans</name>
    <dbReference type="NCBI Taxonomy" id="409370"/>
    <lineage>
        <taxon>Eukaryota</taxon>
        <taxon>Fungi</taxon>
        <taxon>Dikarya</taxon>
        <taxon>Ascomycota</taxon>
        <taxon>Saccharomycotina</taxon>
        <taxon>Dipodascomycetes</taxon>
        <taxon>Dipodascales</taxon>
        <taxon>Trichomonascaceae</taxon>
        <taxon>Blastobotrys</taxon>
    </lineage>
</organism>
<dbReference type="InterPro" id="IPR036047">
    <property type="entry name" value="F-box-like_dom_sf"/>
</dbReference>
<evidence type="ECO:0000259" key="1">
    <source>
        <dbReference type="PROSITE" id="PS50181"/>
    </source>
</evidence>
<dbReference type="SMART" id="SM00256">
    <property type="entry name" value="FBOX"/>
    <property type="match status" value="1"/>
</dbReference>
<gene>
    <name evidence="2" type="ORF">GNLVRS02_ARAD1C31196g</name>
</gene>
<dbReference type="PROSITE" id="PS50181">
    <property type="entry name" value="FBOX"/>
    <property type="match status" value="1"/>
</dbReference>
<dbReference type="InterPro" id="IPR032675">
    <property type="entry name" value="LRR_dom_sf"/>
</dbReference>
<proteinExistence type="predicted"/>
<dbReference type="PANTHER" id="PTHR38926">
    <property type="entry name" value="F-BOX DOMAIN CONTAINING PROTEIN, EXPRESSED"/>
    <property type="match status" value="1"/>
</dbReference>
<accession>A0A060T2T8</accession>
<reference evidence="2" key="1">
    <citation type="submission" date="2014-02" db="EMBL/GenBank/DDBJ databases">
        <authorList>
            <person name="Genoscope - CEA"/>
        </authorList>
    </citation>
    <scope>NUCLEOTIDE SEQUENCE</scope>
    <source>
        <strain evidence="2">LS3</strain>
    </source>
</reference>
<dbReference type="SUPFAM" id="SSF81383">
    <property type="entry name" value="F-box domain"/>
    <property type="match status" value="1"/>
</dbReference>
<dbReference type="AlphaFoldDB" id="A0A060T2T8"/>
<name>A0A060T2T8_BLAAD</name>
<protein>
    <submittedName>
        <fullName evidence="2">ARAD1C31196p</fullName>
    </submittedName>
</protein>
<reference evidence="2" key="2">
    <citation type="submission" date="2014-06" db="EMBL/GenBank/DDBJ databases">
        <title>The complete genome of Blastobotrys (Arxula) adeninivorans LS3 - a yeast of biotechnological interest.</title>
        <authorList>
            <person name="Kunze G."/>
            <person name="Gaillardin C."/>
            <person name="Czernicka M."/>
            <person name="Durrens P."/>
            <person name="Martin T."/>
            <person name="Boer E."/>
            <person name="Gabaldon T."/>
            <person name="Cruz J."/>
            <person name="Talla E."/>
            <person name="Marck C."/>
            <person name="Goffeau A."/>
            <person name="Barbe V."/>
            <person name="Baret P."/>
            <person name="Baronian K."/>
            <person name="Beier S."/>
            <person name="Bleykasten C."/>
            <person name="Bode R."/>
            <person name="Casaregola S."/>
            <person name="Despons L."/>
            <person name="Fairhead C."/>
            <person name="Giersberg M."/>
            <person name="Gierski P."/>
            <person name="Hahnel U."/>
            <person name="Hartmann A."/>
            <person name="Jankowska D."/>
            <person name="Jubin C."/>
            <person name="Jung P."/>
            <person name="Lafontaine I."/>
            <person name="Leh-Louis V."/>
            <person name="Lemaire M."/>
            <person name="Marcet-Houben M."/>
            <person name="Mascher M."/>
            <person name="Morel G."/>
            <person name="Richard G.-F."/>
            <person name="Riechen J."/>
            <person name="Sacerdot C."/>
            <person name="Sarkar A."/>
            <person name="Savel G."/>
            <person name="Schacherer J."/>
            <person name="Sherman D."/>
            <person name="Straub M.-L."/>
            <person name="Stein N."/>
            <person name="Thierry A."/>
            <person name="Trautwein-Schult A."/>
            <person name="Westhof E."/>
            <person name="Worch S."/>
            <person name="Dujon B."/>
            <person name="Souciet J.-L."/>
            <person name="Wincker P."/>
            <person name="Scholz U."/>
            <person name="Neuveglise N."/>
        </authorList>
    </citation>
    <scope>NUCLEOTIDE SEQUENCE</scope>
    <source>
        <strain evidence="2">LS3</strain>
    </source>
</reference>
<dbReference type="EMBL" id="HG937693">
    <property type="protein sequence ID" value="CDP35258.1"/>
    <property type="molecule type" value="Genomic_DNA"/>
</dbReference>
<evidence type="ECO:0000313" key="2">
    <source>
        <dbReference type="EMBL" id="CDP35258.1"/>
    </source>
</evidence>
<dbReference type="Gene3D" id="3.80.10.10">
    <property type="entry name" value="Ribonuclease Inhibitor"/>
    <property type="match status" value="1"/>
</dbReference>